<proteinExistence type="predicted"/>
<dbReference type="GeneID" id="14914460"/>
<accession>L8GP63</accession>
<dbReference type="KEGG" id="acan:ACA1_364590"/>
<feature type="signal peptide" evidence="1">
    <location>
        <begin position="1"/>
        <end position="23"/>
    </location>
</feature>
<keyword evidence="1" id="KW-0732">Signal</keyword>
<reference evidence="2 3" key="1">
    <citation type="journal article" date="2013" name="Genome Biol.">
        <title>Genome of Acanthamoeba castellanii highlights extensive lateral gene transfer and early evolution of tyrosine kinase signaling.</title>
        <authorList>
            <person name="Clarke M."/>
            <person name="Lohan A.J."/>
            <person name="Liu B."/>
            <person name="Lagkouvardos I."/>
            <person name="Roy S."/>
            <person name="Zafar N."/>
            <person name="Bertelli C."/>
            <person name="Schilde C."/>
            <person name="Kianianmomeni A."/>
            <person name="Burglin T.R."/>
            <person name="Frech C."/>
            <person name="Turcotte B."/>
            <person name="Kopec K.O."/>
            <person name="Synnott J.M."/>
            <person name="Choo C."/>
            <person name="Paponov I."/>
            <person name="Finkler A."/>
            <person name="Soon Heng Tan C."/>
            <person name="Hutchins A.P."/>
            <person name="Weinmeier T."/>
            <person name="Rattei T."/>
            <person name="Chu J.S."/>
            <person name="Gimenez G."/>
            <person name="Irimia M."/>
            <person name="Rigden D.J."/>
            <person name="Fitzpatrick D.A."/>
            <person name="Lorenzo-Morales J."/>
            <person name="Bateman A."/>
            <person name="Chiu C.H."/>
            <person name="Tang P."/>
            <person name="Hegemann P."/>
            <person name="Fromm H."/>
            <person name="Raoult D."/>
            <person name="Greub G."/>
            <person name="Miranda-Saavedra D."/>
            <person name="Chen N."/>
            <person name="Nash P."/>
            <person name="Ginger M.L."/>
            <person name="Horn M."/>
            <person name="Schaap P."/>
            <person name="Caler L."/>
            <person name="Loftus B."/>
        </authorList>
    </citation>
    <scope>NUCLEOTIDE SEQUENCE [LARGE SCALE GENOMIC DNA]</scope>
    <source>
        <strain evidence="2 3">Neff</strain>
    </source>
</reference>
<protein>
    <submittedName>
        <fullName evidence="2">Uncharacterized protein</fullName>
    </submittedName>
</protein>
<name>L8GP63_ACACF</name>
<sequence>MKLPAYAVLLILCLSLFTSSVVAFDVIASLFRDRSCTAVLAPPMGLDQGVCAYSEDFNFYYNISTTSSGQARFNFGCKPGCVGCAEVGTTHYGSCMRFQLGSTEVFATAWRVDTSALLSATIYADPQCARQLPYGTITVQSGSCTYSQLLFNSVVAAQLDARDSPKSERIAFGLNCNQQCGFCSVYNRTAADLCTPVFNVYMKIKTAHF</sequence>
<gene>
    <name evidence="2" type="ORF">ACA1_364590</name>
</gene>
<evidence type="ECO:0000313" key="2">
    <source>
        <dbReference type="EMBL" id="ELR13931.1"/>
    </source>
</evidence>
<dbReference type="AlphaFoldDB" id="L8GP63"/>
<evidence type="ECO:0000256" key="1">
    <source>
        <dbReference type="SAM" id="SignalP"/>
    </source>
</evidence>
<dbReference type="OMA" id="CAYSEDF"/>
<organism evidence="2 3">
    <name type="scientific">Acanthamoeba castellanii (strain ATCC 30010 / Neff)</name>
    <dbReference type="NCBI Taxonomy" id="1257118"/>
    <lineage>
        <taxon>Eukaryota</taxon>
        <taxon>Amoebozoa</taxon>
        <taxon>Discosea</taxon>
        <taxon>Longamoebia</taxon>
        <taxon>Centramoebida</taxon>
        <taxon>Acanthamoebidae</taxon>
        <taxon>Acanthamoeba</taxon>
    </lineage>
</organism>
<dbReference type="VEuPathDB" id="AmoebaDB:ACA1_364590"/>
<evidence type="ECO:0000313" key="3">
    <source>
        <dbReference type="Proteomes" id="UP000011083"/>
    </source>
</evidence>
<dbReference type="RefSeq" id="XP_004335944.1">
    <property type="nucleotide sequence ID" value="XM_004335896.1"/>
</dbReference>
<dbReference type="EMBL" id="KB008073">
    <property type="protein sequence ID" value="ELR13931.1"/>
    <property type="molecule type" value="Genomic_DNA"/>
</dbReference>
<keyword evidence="3" id="KW-1185">Reference proteome</keyword>
<feature type="chain" id="PRO_5003989705" evidence="1">
    <location>
        <begin position="24"/>
        <end position="209"/>
    </location>
</feature>
<dbReference type="Proteomes" id="UP000011083">
    <property type="component" value="Unassembled WGS sequence"/>
</dbReference>